<reference evidence="1" key="1">
    <citation type="journal article" date="2022" name="bioRxiv">
        <title>Sequencing and chromosome-scale assembly of the giantPleurodeles waltlgenome.</title>
        <authorList>
            <person name="Brown T."/>
            <person name="Elewa A."/>
            <person name="Iarovenko S."/>
            <person name="Subramanian E."/>
            <person name="Araus A.J."/>
            <person name="Petzold A."/>
            <person name="Susuki M."/>
            <person name="Suzuki K.-i.T."/>
            <person name="Hayashi T."/>
            <person name="Toyoda A."/>
            <person name="Oliveira C."/>
            <person name="Osipova E."/>
            <person name="Leigh N.D."/>
            <person name="Simon A."/>
            <person name="Yun M.H."/>
        </authorList>
    </citation>
    <scope>NUCLEOTIDE SEQUENCE</scope>
    <source>
        <strain evidence="1">20211129_DDA</strain>
        <tissue evidence="1">Liver</tissue>
    </source>
</reference>
<protein>
    <submittedName>
        <fullName evidence="1">Uncharacterized protein</fullName>
    </submittedName>
</protein>
<dbReference type="EMBL" id="JANPWB010000010">
    <property type="protein sequence ID" value="KAJ1138516.1"/>
    <property type="molecule type" value="Genomic_DNA"/>
</dbReference>
<accession>A0AAV7QD83</accession>
<gene>
    <name evidence="1" type="ORF">NDU88_004899</name>
</gene>
<dbReference type="AlphaFoldDB" id="A0AAV7QD83"/>
<evidence type="ECO:0000313" key="1">
    <source>
        <dbReference type="EMBL" id="KAJ1138516.1"/>
    </source>
</evidence>
<proteinExistence type="predicted"/>
<keyword evidence="2" id="KW-1185">Reference proteome</keyword>
<comment type="caution">
    <text evidence="1">The sequence shown here is derived from an EMBL/GenBank/DDBJ whole genome shotgun (WGS) entry which is preliminary data.</text>
</comment>
<name>A0AAV7QD83_PLEWA</name>
<evidence type="ECO:0000313" key="2">
    <source>
        <dbReference type="Proteomes" id="UP001066276"/>
    </source>
</evidence>
<organism evidence="1 2">
    <name type="scientific">Pleurodeles waltl</name>
    <name type="common">Iberian ribbed newt</name>
    <dbReference type="NCBI Taxonomy" id="8319"/>
    <lineage>
        <taxon>Eukaryota</taxon>
        <taxon>Metazoa</taxon>
        <taxon>Chordata</taxon>
        <taxon>Craniata</taxon>
        <taxon>Vertebrata</taxon>
        <taxon>Euteleostomi</taxon>
        <taxon>Amphibia</taxon>
        <taxon>Batrachia</taxon>
        <taxon>Caudata</taxon>
        <taxon>Salamandroidea</taxon>
        <taxon>Salamandridae</taxon>
        <taxon>Pleurodelinae</taxon>
        <taxon>Pleurodeles</taxon>
    </lineage>
</organism>
<dbReference type="Proteomes" id="UP001066276">
    <property type="component" value="Chromosome 6"/>
</dbReference>
<sequence>MLWDCVPLLPCWTQINKALNELTNNNRLHTWECCLPGLFPKPKVVTGFVDLTLILAKVPYNQTLEITSGAIGIVVAGGEVSGSVESAAVRREEYGELRKKPIARQWEAFKHHRDIWTHLKLLRLHNALNTT</sequence>